<dbReference type="RefSeq" id="WP_002464636.1">
    <property type="nucleotide sequence ID" value="NZ_AEUN01000481.1"/>
</dbReference>
<dbReference type="GO" id="GO:0016887">
    <property type="term" value="F:ATP hydrolysis activity"/>
    <property type="evidence" value="ECO:0007669"/>
    <property type="project" value="InterPro"/>
</dbReference>
<dbReference type="InterPro" id="IPR051782">
    <property type="entry name" value="ABC_Transporter_VariousFunc"/>
</dbReference>
<reference evidence="5 6" key="1">
    <citation type="journal article" date="2012" name="BMC Genomics">
        <title>Comparative genomic analysis of the genus Staphylococcus including Staphylococcus aureus and its newly described sister species Staphylococcus simiae.</title>
        <authorList>
            <person name="Suzuki H."/>
            <person name="Lefebure T."/>
            <person name="Pavinski Bitar P."/>
            <person name="Stanhope M.J."/>
        </authorList>
    </citation>
    <scope>NUCLEOTIDE SEQUENCE [LARGE SCALE GENOMIC DNA]</scope>
    <source>
        <strain evidence="5 6">CCM 7213</strain>
    </source>
</reference>
<dbReference type="InterPro" id="IPR027417">
    <property type="entry name" value="P-loop_NTPase"/>
</dbReference>
<dbReference type="Pfam" id="PF00005">
    <property type="entry name" value="ABC_tran"/>
    <property type="match status" value="1"/>
</dbReference>
<dbReference type="AlphaFoldDB" id="G5JKD4"/>
<dbReference type="GO" id="GO:0005524">
    <property type="term" value="F:ATP binding"/>
    <property type="evidence" value="ECO:0007669"/>
    <property type="project" value="UniProtKB-KW"/>
</dbReference>
<dbReference type="InterPro" id="IPR003439">
    <property type="entry name" value="ABC_transporter-like_ATP-bd"/>
</dbReference>
<feature type="domain" description="ABC transporter" evidence="4">
    <location>
        <begin position="6"/>
        <end position="220"/>
    </location>
</feature>
<evidence type="ECO:0000256" key="1">
    <source>
        <dbReference type="ARBA" id="ARBA00022448"/>
    </source>
</evidence>
<sequence length="276" mass="32054">MSSYAVEFQHVSKRLNHQDILNHVSFKIPKHSITLIEGKNGSGKSITIKLLCKLIKPNQGHIISTKSISYAPEHFPDTLNISIKDYFKYIKQVNSTAFQQAMFDLFISQLQIQPFLNTKLKDCSLGTRQKVNLIQCLVVNKDLYVLDEPFNALDKKSVAFIKRYLLQLKDKHTVILTCHDQDVQQLISHKVLINNEGLIEDTSINTLRSQVTYKNVIINFNNIKLLNNDLIDMWHQIEICDYELHIVIKRDDLNRLLVTLIHYDIEIKEVGDYNYD</sequence>
<proteinExistence type="predicted"/>
<comment type="caution">
    <text evidence="5">The sequence shown here is derived from an EMBL/GenBank/DDBJ whole genome shotgun (WGS) entry which is preliminary data.</text>
</comment>
<dbReference type="InterPro" id="IPR003593">
    <property type="entry name" value="AAA+_ATPase"/>
</dbReference>
<keyword evidence="2" id="KW-0547">Nucleotide-binding</keyword>
<name>G5JKD4_9STAP</name>
<dbReference type="SMART" id="SM00382">
    <property type="entry name" value="AAA"/>
    <property type="match status" value="1"/>
</dbReference>
<dbReference type="PATRIC" id="fig|911238.3.peg.1697"/>
<dbReference type="PROSITE" id="PS50893">
    <property type="entry name" value="ABC_TRANSPORTER_2"/>
    <property type="match status" value="1"/>
</dbReference>
<accession>G5JKD4</accession>
<gene>
    <name evidence="5" type="ORF">SS7213T_09729</name>
</gene>
<dbReference type="SUPFAM" id="SSF52540">
    <property type="entry name" value="P-loop containing nucleoside triphosphate hydrolases"/>
    <property type="match status" value="1"/>
</dbReference>
<dbReference type="Gene3D" id="3.40.50.300">
    <property type="entry name" value="P-loop containing nucleotide triphosphate hydrolases"/>
    <property type="match status" value="1"/>
</dbReference>
<evidence type="ECO:0000256" key="3">
    <source>
        <dbReference type="ARBA" id="ARBA00022840"/>
    </source>
</evidence>
<dbReference type="Proteomes" id="UP000005413">
    <property type="component" value="Unassembled WGS sequence"/>
</dbReference>
<evidence type="ECO:0000256" key="2">
    <source>
        <dbReference type="ARBA" id="ARBA00022741"/>
    </source>
</evidence>
<dbReference type="OrthoDB" id="2290519at2"/>
<protein>
    <submittedName>
        <fullName evidence="5">ABC transporter, ATP-binding protein</fullName>
    </submittedName>
</protein>
<keyword evidence="6" id="KW-1185">Reference proteome</keyword>
<keyword evidence="3 5" id="KW-0067">ATP-binding</keyword>
<keyword evidence="1" id="KW-0813">Transport</keyword>
<dbReference type="EMBL" id="AEUN01000481">
    <property type="protein sequence ID" value="EHJ07358.1"/>
    <property type="molecule type" value="Genomic_DNA"/>
</dbReference>
<organism evidence="5 6">
    <name type="scientific">Staphylococcus simiae CCM 7213 = CCUG 51256</name>
    <dbReference type="NCBI Taxonomy" id="911238"/>
    <lineage>
        <taxon>Bacteria</taxon>
        <taxon>Bacillati</taxon>
        <taxon>Bacillota</taxon>
        <taxon>Bacilli</taxon>
        <taxon>Bacillales</taxon>
        <taxon>Staphylococcaceae</taxon>
        <taxon>Staphylococcus</taxon>
    </lineage>
</organism>
<evidence type="ECO:0000313" key="5">
    <source>
        <dbReference type="EMBL" id="EHJ07358.1"/>
    </source>
</evidence>
<dbReference type="PANTHER" id="PTHR42939">
    <property type="entry name" value="ABC TRANSPORTER ATP-BINDING PROTEIN ALBC-RELATED"/>
    <property type="match status" value="1"/>
</dbReference>
<evidence type="ECO:0000313" key="6">
    <source>
        <dbReference type="Proteomes" id="UP000005413"/>
    </source>
</evidence>
<evidence type="ECO:0000259" key="4">
    <source>
        <dbReference type="PROSITE" id="PS50893"/>
    </source>
</evidence>
<dbReference type="PANTHER" id="PTHR42939:SF1">
    <property type="entry name" value="ABC TRANSPORTER ATP-BINDING PROTEIN ALBC-RELATED"/>
    <property type="match status" value="1"/>
</dbReference>